<keyword evidence="4" id="KW-0378">Hydrolase</keyword>
<dbReference type="EC" id="3.2.1.39" evidence="3"/>
<protein>
    <recommendedName>
        <fullName evidence="3">glucan endo-1,3-beta-D-glucosidase</fullName>
        <ecNumber evidence="3">3.2.1.39</ecNumber>
    </recommendedName>
</protein>
<evidence type="ECO:0000259" key="10">
    <source>
        <dbReference type="Pfam" id="PF03639"/>
    </source>
</evidence>
<keyword evidence="13" id="KW-1185">Reference proteome</keyword>
<keyword evidence="7" id="KW-0961">Cell wall biogenesis/degradation</keyword>
<dbReference type="EMBL" id="BDSP01000257">
    <property type="protein sequence ID" value="GAX27480.1"/>
    <property type="molecule type" value="Genomic_DNA"/>
</dbReference>
<evidence type="ECO:0000256" key="4">
    <source>
        <dbReference type="ARBA" id="ARBA00022801"/>
    </source>
</evidence>
<dbReference type="InParanoid" id="A0A1Z5KMC4"/>
<evidence type="ECO:0000256" key="7">
    <source>
        <dbReference type="ARBA" id="ARBA00023316"/>
    </source>
</evidence>
<dbReference type="InterPro" id="IPR040720">
    <property type="entry name" value="GH81_C"/>
</dbReference>
<gene>
    <name evidence="12" type="ORF">FisN_23Hh055</name>
</gene>
<feature type="region of interest" description="Disordered" evidence="9">
    <location>
        <begin position="1077"/>
        <end position="1096"/>
    </location>
</feature>
<evidence type="ECO:0000313" key="12">
    <source>
        <dbReference type="EMBL" id="GAX27480.1"/>
    </source>
</evidence>
<dbReference type="AlphaFoldDB" id="A0A1Z5KMC4"/>
<dbReference type="GO" id="GO:0042973">
    <property type="term" value="F:glucan endo-1,3-beta-D-glucosidase activity"/>
    <property type="evidence" value="ECO:0007669"/>
    <property type="project" value="UniProtKB-EC"/>
</dbReference>
<dbReference type="Gene3D" id="2.70.98.30">
    <property type="entry name" value="Golgi alpha-mannosidase II, domain 4"/>
    <property type="match status" value="1"/>
</dbReference>
<accession>A0A1Z5KMC4</accession>
<evidence type="ECO:0000256" key="1">
    <source>
        <dbReference type="ARBA" id="ARBA00000382"/>
    </source>
</evidence>
<comment type="similarity">
    <text evidence="2">Belongs to the glycosyl hydrolase 81 family.</text>
</comment>
<keyword evidence="6" id="KW-0326">Glycosidase</keyword>
<proteinExistence type="inferred from homology"/>
<evidence type="ECO:0000256" key="2">
    <source>
        <dbReference type="ARBA" id="ARBA00010730"/>
    </source>
</evidence>
<dbReference type="PROSITE" id="PS52008">
    <property type="entry name" value="GH81"/>
    <property type="match status" value="1"/>
</dbReference>
<organism evidence="12 13">
    <name type="scientific">Fistulifera solaris</name>
    <name type="common">Oleaginous diatom</name>
    <dbReference type="NCBI Taxonomy" id="1519565"/>
    <lineage>
        <taxon>Eukaryota</taxon>
        <taxon>Sar</taxon>
        <taxon>Stramenopiles</taxon>
        <taxon>Ochrophyta</taxon>
        <taxon>Bacillariophyta</taxon>
        <taxon>Bacillariophyceae</taxon>
        <taxon>Bacillariophycidae</taxon>
        <taxon>Naviculales</taxon>
        <taxon>Naviculaceae</taxon>
        <taxon>Fistulifera</taxon>
    </lineage>
</organism>
<keyword evidence="8" id="KW-0624">Polysaccharide degradation</keyword>
<dbReference type="InterPro" id="IPR040451">
    <property type="entry name" value="GH81_N"/>
</dbReference>
<feature type="domain" description="Glycosyl hydrolase family 81 C-terminal" evidence="11">
    <location>
        <begin position="429"/>
        <end position="805"/>
    </location>
</feature>
<dbReference type="OrthoDB" id="43061at2759"/>
<comment type="caution">
    <text evidence="12">The sequence shown here is derived from an EMBL/GenBank/DDBJ whole genome shotgun (WGS) entry which is preliminary data.</text>
</comment>
<feature type="domain" description="Glycosyl hydrolase family 81 N-terminal" evidence="10">
    <location>
        <begin position="94"/>
        <end position="418"/>
    </location>
</feature>
<comment type="catalytic activity">
    <reaction evidence="1">
        <text>Hydrolysis of (1-&gt;3)-beta-D-glucosidic linkages in (1-&gt;3)-beta-D-glucans.</text>
        <dbReference type="EC" id="3.2.1.39"/>
    </reaction>
</comment>
<sequence>MSPLKVNQRSSCRKRPRTLLLVGGGGLCLSILVAGLLVLTLTRASDPHTQALPSTLDSRTFPLASSSSSVYHFNPTDHISLLSHTTNRPPNVLTSSGDAPYPTSAWYQNVLLLPDDAVAPTSLEHAYAIPYVVDAAGPIPGIRLHSVALQGDEKNIYANYATAHSVTMGSTSTSDMNARYQIKQTTSLGVTLEWTSNTNTDNSMQSPIVRGMPYATMIYAGNTIPMIATEIAITSIRVDQSDASVALECGTAAPSFSVQNELEIYLEASDAAWLIFPSDAVTVKCAADMRLEFTTNSPSSPFILRLALSQEDPSSSFNDHLRRHSNWYPGSQTAVSTRRSSDSTVEIQFEWDAQSMRSTNAYGETTTADDLIVMALPHHQQYTSLQQQGSSSSLCSPSLLGKTCFQSGSSWTLTETIPHVGWRAPRSPSADALAALGRALQTDLEYQVFELFRKGGGDTYFSGKQLAKLGRICLVAEEWLELCDDGVIDCEEGPTNAELDNSVQELKQSVEIWFNGTGLTPFVYDGAWGGVVSCGCLFDGGAGCTNTYPNCPALTDPLLNFGNGMYNDQHFHYGYFIYAASIVAHFDPSWGRQYYDKTLLLIKSIANDDPTDPYFTTFRHKDWYFGSSWASGMNQPPFLRGRNQESSSEAIAAYEAVALYGRTLAAAWLEVNDQEKAQFAESVETTGLSMLTTEIRSTQRYWHIHSGQNVRIYPDSYKQNVVGIVWQLMLVFSTWFGSNTEYIYGIQLLPLTPIAETRDQRGWLETIYPIYAKACANVVCSTSGWKVLQIATLASIGYQQKAIQEASRLPPTAFTDAAGGGHSLSNTIWYIATRPKIDDPVVFDDIPSSDATLNYCDAPSTCTDSVLDNLADGITCRSRIIWLIGQGSSVTQACAQVAGSEFPNECGPCHPSTAPTPAVSITNSTGCPQCNTDICDGDMNSCPVDQSAPFLCTMGPNLRGCNASPWPIDQHCLACCDLSLCGGSFSQPSASLPVPVPAPTPVLTPSSPAAPSAAASCPRCSTEVCNGEMNMCPADQSAPFLCTLGPNLRGCNAKPWPIDQHCLQCCDLSLCGEPAPAEQPTNPAPTPLPPSPTNASFNPPDNASEKGCCSRDFKRCTSTCGDTKATCEACNLVWLPEGARNNCQGRAQRCNAWGTQCCPGLQCVGSRLFRRCRAV</sequence>
<dbReference type="InterPro" id="IPR005200">
    <property type="entry name" value="Endo-beta-glucanase"/>
</dbReference>
<evidence type="ECO:0000256" key="6">
    <source>
        <dbReference type="ARBA" id="ARBA00023295"/>
    </source>
</evidence>
<name>A0A1Z5KMC4_FISSO</name>
<evidence type="ECO:0000256" key="3">
    <source>
        <dbReference type="ARBA" id="ARBA00012780"/>
    </source>
</evidence>
<feature type="compositionally biased region" description="Pro residues" evidence="9">
    <location>
        <begin position="1082"/>
        <end position="1092"/>
    </location>
</feature>
<dbReference type="GO" id="GO:0052861">
    <property type="term" value="F:endo-1,3(4)-beta-glucanase activity"/>
    <property type="evidence" value="ECO:0007669"/>
    <property type="project" value="InterPro"/>
</dbReference>
<dbReference type="PANTHER" id="PTHR31983">
    <property type="entry name" value="ENDO-1,3(4)-BETA-GLUCANASE 1"/>
    <property type="match status" value="1"/>
</dbReference>
<evidence type="ECO:0000313" key="13">
    <source>
        <dbReference type="Proteomes" id="UP000198406"/>
    </source>
</evidence>
<dbReference type="PANTHER" id="PTHR31983:SF0">
    <property type="entry name" value="GLUCAN ENDO-1,3-BETA-D-GLUCOSIDASE 2"/>
    <property type="match status" value="1"/>
</dbReference>
<reference evidence="12 13" key="1">
    <citation type="journal article" date="2015" name="Plant Cell">
        <title>Oil accumulation by the oleaginous diatom Fistulifera solaris as revealed by the genome and transcriptome.</title>
        <authorList>
            <person name="Tanaka T."/>
            <person name="Maeda Y."/>
            <person name="Veluchamy A."/>
            <person name="Tanaka M."/>
            <person name="Abida H."/>
            <person name="Marechal E."/>
            <person name="Bowler C."/>
            <person name="Muto M."/>
            <person name="Sunaga Y."/>
            <person name="Tanaka M."/>
            <person name="Yoshino T."/>
            <person name="Taniguchi T."/>
            <person name="Fukuda Y."/>
            <person name="Nemoto M."/>
            <person name="Matsumoto M."/>
            <person name="Wong P.S."/>
            <person name="Aburatani S."/>
            <person name="Fujibuchi W."/>
        </authorList>
    </citation>
    <scope>NUCLEOTIDE SEQUENCE [LARGE SCALE GENOMIC DNA]</scope>
    <source>
        <strain evidence="12 13">JPCC DA0580</strain>
    </source>
</reference>
<evidence type="ECO:0000256" key="8">
    <source>
        <dbReference type="ARBA" id="ARBA00023326"/>
    </source>
</evidence>
<evidence type="ECO:0000256" key="9">
    <source>
        <dbReference type="SAM" id="MobiDB-lite"/>
    </source>
</evidence>
<keyword evidence="5" id="KW-0119">Carbohydrate metabolism</keyword>
<evidence type="ECO:0000259" key="11">
    <source>
        <dbReference type="Pfam" id="PF17652"/>
    </source>
</evidence>
<dbReference type="Proteomes" id="UP000198406">
    <property type="component" value="Unassembled WGS sequence"/>
</dbReference>
<dbReference type="Pfam" id="PF03639">
    <property type="entry name" value="Glyco_hydro_81"/>
    <property type="match status" value="1"/>
</dbReference>
<dbReference type="GO" id="GO:0071555">
    <property type="term" value="P:cell wall organization"/>
    <property type="evidence" value="ECO:0007669"/>
    <property type="project" value="UniProtKB-KW"/>
</dbReference>
<dbReference type="Pfam" id="PF17652">
    <property type="entry name" value="Glyco_hydro81C"/>
    <property type="match status" value="1"/>
</dbReference>
<evidence type="ECO:0000256" key="5">
    <source>
        <dbReference type="ARBA" id="ARBA00023277"/>
    </source>
</evidence>
<dbReference type="GO" id="GO:0000272">
    <property type="term" value="P:polysaccharide catabolic process"/>
    <property type="evidence" value="ECO:0007669"/>
    <property type="project" value="UniProtKB-KW"/>
</dbReference>